<protein>
    <submittedName>
        <fullName evidence="1">Uncharacterized protein</fullName>
    </submittedName>
</protein>
<proteinExistence type="predicted"/>
<organism evidence="1 2">
    <name type="scientific">Arcobacter porcinus</name>
    <dbReference type="NCBI Taxonomy" id="1935204"/>
    <lineage>
        <taxon>Bacteria</taxon>
        <taxon>Pseudomonadati</taxon>
        <taxon>Campylobacterota</taxon>
        <taxon>Epsilonproteobacteria</taxon>
        <taxon>Campylobacterales</taxon>
        <taxon>Arcobacteraceae</taxon>
        <taxon>Arcobacter</taxon>
    </lineage>
</organism>
<evidence type="ECO:0000313" key="1">
    <source>
        <dbReference type="EMBL" id="QEP40555.1"/>
    </source>
</evidence>
<evidence type="ECO:0000313" key="2">
    <source>
        <dbReference type="Proteomes" id="UP000322644"/>
    </source>
</evidence>
<gene>
    <name evidence="1" type="ORF">APORC_0953</name>
</gene>
<reference evidence="1 2" key="1">
    <citation type="submission" date="2019-09" db="EMBL/GenBank/DDBJ databases">
        <title>Complete genome sequencing of four Arcobacter species reveals a diverse suite of mobile elements.</title>
        <authorList>
            <person name="Miller W.G."/>
            <person name="Yee E."/>
            <person name="Bono J.L."/>
        </authorList>
    </citation>
    <scope>NUCLEOTIDE SEQUENCE [LARGE SCALE GENOMIC DNA]</scope>
    <source>
        <strain evidence="1 2">CCUG 56899</strain>
    </source>
</reference>
<dbReference type="KEGG" id="apoc:APORC_0953"/>
<dbReference type="EMBL" id="CP036246">
    <property type="protein sequence ID" value="QEP40555.1"/>
    <property type="molecule type" value="Genomic_DNA"/>
</dbReference>
<dbReference type="RefSeq" id="WP_167498296.1">
    <property type="nucleotide sequence ID" value="NZ_CP036246.2"/>
</dbReference>
<accession>A0A5C2HDW1</accession>
<name>A0A5C2HDW1_9BACT</name>
<dbReference type="Proteomes" id="UP000322644">
    <property type="component" value="Chromosome"/>
</dbReference>
<sequence length="73" mass="8821">MIDIKKELIEEIKELLKISSNEKIDINPNYLNYFDEDELKDIVFRLIDRKVEHKKGNSTYLDEIYFKAKKNDI</sequence>
<dbReference type="AlphaFoldDB" id="A0A5C2HDW1"/>
<reference evidence="1 2" key="2">
    <citation type="submission" date="2019-09" db="EMBL/GenBank/DDBJ databases">
        <title>Taxonomic note: a critical rebuttal of the proposed division of the genus Arcobacter into six genera, emended descriptions of Arcobacter anaerophilus and the genus Arcobacter, and an assessment of genus-level boundaries for Epsilonproteobacteria using in silico genomic comparator tools.</title>
        <authorList>
            <person name="On S.L.W."/>
            <person name="Miller W.G."/>
            <person name="Biggs P."/>
            <person name="Cornelius A."/>
            <person name="Vandamme P."/>
        </authorList>
    </citation>
    <scope>NUCLEOTIDE SEQUENCE [LARGE SCALE GENOMIC DNA]</scope>
    <source>
        <strain evidence="1 2">CCUG 56899</strain>
    </source>
</reference>